<keyword evidence="5 7" id="KW-1133">Transmembrane helix</keyword>
<dbReference type="PANTHER" id="PTHR47371:SF3">
    <property type="entry name" value="PHOSPHOGLYCEROL TRANSFERASE I"/>
    <property type="match status" value="1"/>
</dbReference>
<dbReference type="PANTHER" id="PTHR47371">
    <property type="entry name" value="LIPOTEICHOIC ACID SYNTHASE"/>
    <property type="match status" value="1"/>
</dbReference>
<evidence type="ECO:0000256" key="1">
    <source>
        <dbReference type="ARBA" id="ARBA00004651"/>
    </source>
</evidence>
<protein>
    <recommendedName>
        <fullName evidence="8">Sulfatase N-terminal domain-containing protein</fullName>
    </recommendedName>
</protein>
<dbReference type="AlphaFoldDB" id="A0AAW3JQZ5"/>
<evidence type="ECO:0000256" key="3">
    <source>
        <dbReference type="ARBA" id="ARBA00022475"/>
    </source>
</evidence>
<gene>
    <name evidence="9" type="ORF">APZ18_09000</name>
</gene>
<dbReference type="SUPFAM" id="SSF53649">
    <property type="entry name" value="Alkaline phosphatase-like"/>
    <property type="match status" value="1"/>
</dbReference>
<evidence type="ECO:0000256" key="7">
    <source>
        <dbReference type="SAM" id="Phobius"/>
    </source>
</evidence>
<keyword evidence="4 7" id="KW-0812">Transmembrane</keyword>
<accession>A0AAW3JQZ5</accession>
<dbReference type="InterPro" id="IPR000917">
    <property type="entry name" value="Sulfatase_N"/>
</dbReference>
<evidence type="ECO:0000259" key="8">
    <source>
        <dbReference type="Pfam" id="PF00884"/>
    </source>
</evidence>
<feature type="transmembrane region" description="Helical" evidence="7">
    <location>
        <begin position="143"/>
        <end position="162"/>
    </location>
</feature>
<dbReference type="Proteomes" id="UP000050833">
    <property type="component" value="Unassembled WGS sequence"/>
</dbReference>
<name>A0AAW3JQZ5_9FIRM</name>
<feature type="transmembrane region" description="Helical" evidence="7">
    <location>
        <begin position="92"/>
        <end position="114"/>
    </location>
</feature>
<dbReference type="Pfam" id="PF00884">
    <property type="entry name" value="Sulfatase"/>
    <property type="match status" value="1"/>
</dbReference>
<sequence length="643" mass="74347">MSLYGFKRKHGLSFSGLGSSSKGSSFLRFIASHKIEILMFLPFFIMDLSIRIMGYKIDFYPAYYIQPNLFTIIWTGLFIALAKYLKGVIGKIFYFLMFIISFVMFLTNAVYYSLTNFYFNFSLLELASEGSSYIADTIKNTPVYVYILAIFIFVLAIVAVKNMKKGECFQWKKLLAAVVIFICLHLIIPVTMGSGNKNLKWNSFKKARNVYNEFSDTNKSMKVAGLYEYTLRNLYITFLKPKEKISDSDRKFLKNIYEAKDEKKPNKYTGMLKGKNVIFLQLEGMDEWLLTKKNTPNLYKLKNESIDFTDHYSIYTGGGSTFNSEFAVNTGFTTPISYNENVYTFNKNTFNNTMAKLFKKEGYAVNAFHMNSSEFYSRGINYKSWGYDNYYGLKDILDSKDKNDLSYELDRKLIENKTFYNKMFKGSERFVDYIISYTPHTPFTTEKEVGKLVAEMKYGKGKIPKLSEEQVADLMVGETDYMVGLLMQALKDNNLYDNTVIVAYADHYLYTINDKSVLDKYKETDNNLINRTPFFIWSSDMKAEKIDRTNMQMNILPTVLNLFGIDYNSNYYIGKDILSNDYSSLAFFADSSWYDGNAYVADGKVTNGVGISKTQIEKKSSIVSELIKKNDLTLKYDFLKDYK</sequence>
<feature type="transmembrane region" description="Helical" evidence="7">
    <location>
        <begin position="174"/>
        <end position="192"/>
    </location>
</feature>
<feature type="domain" description="Sulfatase N-terminal" evidence="8">
    <location>
        <begin position="292"/>
        <end position="565"/>
    </location>
</feature>
<dbReference type="Gene3D" id="3.40.720.10">
    <property type="entry name" value="Alkaline Phosphatase, subunit A"/>
    <property type="match status" value="1"/>
</dbReference>
<dbReference type="RefSeq" id="WP_055944022.1">
    <property type="nucleotide sequence ID" value="NZ_JAQDCV010000002.1"/>
</dbReference>
<keyword evidence="3" id="KW-1003">Cell membrane</keyword>
<dbReference type="Gene3D" id="3.30.1120.170">
    <property type="match status" value="1"/>
</dbReference>
<keyword evidence="10" id="KW-1185">Reference proteome</keyword>
<dbReference type="CDD" id="cd16015">
    <property type="entry name" value="LTA_synthase"/>
    <property type="match status" value="1"/>
</dbReference>
<comment type="subcellular location">
    <subcellularLocation>
        <location evidence="1">Cell membrane</location>
        <topology evidence="1">Multi-pass membrane protein</topology>
    </subcellularLocation>
</comment>
<proteinExistence type="predicted"/>
<evidence type="ECO:0000256" key="6">
    <source>
        <dbReference type="ARBA" id="ARBA00023136"/>
    </source>
</evidence>
<dbReference type="GO" id="GO:0005886">
    <property type="term" value="C:plasma membrane"/>
    <property type="evidence" value="ECO:0007669"/>
    <property type="project" value="UniProtKB-SubCell"/>
</dbReference>
<evidence type="ECO:0000256" key="4">
    <source>
        <dbReference type="ARBA" id="ARBA00022692"/>
    </source>
</evidence>
<comment type="caution">
    <text evidence="9">The sequence shown here is derived from an EMBL/GenBank/DDBJ whole genome shotgun (WGS) entry which is preliminary data.</text>
</comment>
<comment type="pathway">
    <text evidence="2">Cell wall biogenesis; lipoteichoic acid biosynthesis.</text>
</comment>
<feature type="transmembrane region" description="Helical" evidence="7">
    <location>
        <begin position="37"/>
        <end position="57"/>
    </location>
</feature>
<organism evidence="9 10">
    <name type="scientific">Butyribacter intestini</name>
    <dbReference type="NCBI Taxonomy" id="1703332"/>
    <lineage>
        <taxon>Bacteria</taxon>
        <taxon>Bacillati</taxon>
        <taxon>Bacillota</taxon>
        <taxon>Clostridia</taxon>
        <taxon>Lachnospirales</taxon>
        <taxon>Lachnospiraceae</taxon>
        <taxon>Butyribacter</taxon>
    </lineage>
</organism>
<feature type="transmembrane region" description="Helical" evidence="7">
    <location>
        <begin position="63"/>
        <end position="85"/>
    </location>
</feature>
<dbReference type="InterPro" id="IPR050448">
    <property type="entry name" value="OpgB/LTA_synthase_biosynth"/>
</dbReference>
<dbReference type="EMBL" id="LLKB01000005">
    <property type="protein sequence ID" value="KQC84852.1"/>
    <property type="molecule type" value="Genomic_DNA"/>
</dbReference>
<evidence type="ECO:0000313" key="10">
    <source>
        <dbReference type="Proteomes" id="UP000050833"/>
    </source>
</evidence>
<evidence type="ECO:0000313" key="9">
    <source>
        <dbReference type="EMBL" id="KQC84852.1"/>
    </source>
</evidence>
<evidence type="ECO:0000256" key="2">
    <source>
        <dbReference type="ARBA" id="ARBA00004936"/>
    </source>
</evidence>
<reference evidence="9 10" key="1">
    <citation type="submission" date="2015-10" db="EMBL/GenBank/DDBJ databases">
        <title>Butyribacter intestini gen. nov., sp. nov., a butyric acid-producing bacterium of the family Lachnospiraceae isolated from the human faeces.</title>
        <authorList>
            <person name="Zou Y."/>
            <person name="Xue W."/>
            <person name="Luo G."/>
            <person name="Lv M."/>
        </authorList>
    </citation>
    <scope>NUCLEOTIDE SEQUENCE [LARGE SCALE GENOMIC DNA]</scope>
    <source>
        <strain evidence="9 10">TF01-11</strain>
    </source>
</reference>
<keyword evidence="6 7" id="KW-0472">Membrane</keyword>
<dbReference type="InterPro" id="IPR017850">
    <property type="entry name" value="Alkaline_phosphatase_core_sf"/>
</dbReference>
<evidence type="ECO:0000256" key="5">
    <source>
        <dbReference type="ARBA" id="ARBA00022989"/>
    </source>
</evidence>